<reference evidence="1" key="1">
    <citation type="journal article" date="2017" name="Nature">
        <title>The sunflower genome provides insights into oil metabolism, flowering and Asterid evolution.</title>
        <authorList>
            <person name="Badouin H."/>
            <person name="Gouzy J."/>
            <person name="Grassa C.J."/>
            <person name="Murat F."/>
            <person name="Staton S.E."/>
            <person name="Cottret L."/>
            <person name="Lelandais-Briere C."/>
            <person name="Owens G.L."/>
            <person name="Carrere S."/>
            <person name="Mayjonade B."/>
            <person name="Legrand L."/>
            <person name="Gill N."/>
            <person name="Kane N.C."/>
            <person name="Bowers J.E."/>
            <person name="Hubner S."/>
            <person name="Bellec A."/>
            <person name="Berard A."/>
            <person name="Berges H."/>
            <person name="Blanchet N."/>
            <person name="Boniface M.C."/>
            <person name="Brunel D."/>
            <person name="Catrice O."/>
            <person name="Chaidir N."/>
            <person name="Claudel C."/>
            <person name="Donnadieu C."/>
            <person name="Faraut T."/>
            <person name="Fievet G."/>
            <person name="Helmstetter N."/>
            <person name="King M."/>
            <person name="Knapp S.J."/>
            <person name="Lai Z."/>
            <person name="Le Paslier M.C."/>
            <person name="Lippi Y."/>
            <person name="Lorenzon L."/>
            <person name="Mandel J.R."/>
            <person name="Marage G."/>
            <person name="Marchand G."/>
            <person name="Marquand E."/>
            <person name="Bret-Mestries E."/>
            <person name="Morien E."/>
            <person name="Nambeesan S."/>
            <person name="Nguyen T."/>
            <person name="Pegot-Espagnet P."/>
            <person name="Pouilly N."/>
            <person name="Raftis F."/>
            <person name="Sallet E."/>
            <person name="Schiex T."/>
            <person name="Thomas J."/>
            <person name="Vandecasteele C."/>
            <person name="Vares D."/>
            <person name="Vear F."/>
            <person name="Vautrin S."/>
            <person name="Crespi M."/>
            <person name="Mangin B."/>
            <person name="Burke J.M."/>
            <person name="Salse J."/>
            <person name="Munos S."/>
            <person name="Vincourt P."/>
            <person name="Rieseberg L.H."/>
            <person name="Langlade N.B."/>
        </authorList>
    </citation>
    <scope>NUCLEOTIDE SEQUENCE</scope>
    <source>
        <tissue evidence="1">Leaves</tissue>
    </source>
</reference>
<keyword evidence="2" id="KW-1185">Reference proteome</keyword>
<dbReference type="EMBL" id="MNCJ02000320">
    <property type="protein sequence ID" value="KAF5805866.1"/>
    <property type="molecule type" value="Genomic_DNA"/>
</dbReference>
<evidence type="ECO:0000313" key="2">
    <source>
        <dbReference type="Proteomes" id="UP000215914"/>
    </source>
</evidence>
<name>A0A9K3NMK2_HELAN</name>
<proteinExistence type="predicted"/>
<protein>
    <submittedName>
        <fullName evidence="1">Uncharacterized protein</fullName>
    </submittedName>
</protein>
<sequence>MVYVILRVKCLVGSCGLQKLQTWSQGFTNYTLGPKGSLITHLVPMVAIFKLGWS</sequence>
<dbReference type="Proteomes" id="UP000215914">
    <property type="component" value="Unassembled WGS sequence"/>
</dbReference>
<dbReference type="Gramene" id="mRNA:HanXRQr2_Chr05g0214451">
    <property type="protein sequence ID" value="CDS:HanXRQr2_Chr05g0214451.1"/>
    <property type="gene ID" value="HanXRQr2_Chr05g0214451"/>
</dbReference>
<accession>A0A9K3NMK2</accession>
<reference evidence="1" key="2">
    <citation type="submission" date="2020-06" db="EMBL/GenBank/DDBJ databases">
        <title>Helianthus annuus Genome sequencing and assembly Release 2.</title>
        <authorList>
            <person name="Gouzy J."/>
            <person name="Langlade N."/>
            <person name="Munos S."/>
        </authorList>
    </citation>
    <scope>NUCLEOTIDE SEQUENCE</scope>
    <source>
        <tissue evidence="1">Leaves</tissue>
    </source>
</reference>
<gene>
    <name evidence="1" type="ORF">HanXRQr2_Chr05g0214451</name>
</gene>
<comment type="caution">
    <text evidence="1">The sequence shown here is derived from an EMBL/GenBank/DDBJ whole genome shotgun (WGS) entry which is preliminary data.</text>
</comment>
<dbReference type="AlphaFoldDB" id="A0A9K3NMK2"/>
<organism evidence="1 2">
    <name type="scientific">Helianthus annuus</name>
    <name type="common">Common sunflower</name>
    <dbReference type="NCBI Taxonomy" id="4232"/>
    <lineage>
        <taxon>Eukaryota</taxon>
        <taxon>Viridiplantae</taxon>
        <taxon>Streptophyta</taxon>
        <taxon>Embryophyta</taxon>
        <taxon>Tracheophyta</taxon>
        <taxon>Spermatophyta</taxon>
        <taxon>Magnoliopsida</taxon>
        <taxon>eudicotyledons</taxon>
        <taxon>Gunneridae</taxon>
        <taxon>Pentapetalae</taxon>
        <taxon>asterids</taxon>
        <taxon>campanulids</taxon>
        <taxon>Asterales</taxon>
        <taxon>Asteraceae</taxon>
        <taxon>Asteroideae</taxon>
        <taxon>Heliantheae alliance</taxon>
        <taxon>Heliantheae</taxon>
        <taxon>Helianthus</taxon>
    </lineage>
</organism>
<evidence type="ECO:0000313" key="1">
    <source>
        <dbReference type="EMBL" id="KAF5805866.1"/>
    </source>
</evidence>